<feature type="domain" description="Protein kinase" evidence="10">
    <location>
        <begin position="33"/>
        <end position="292"/>
    </location>
</feature>
<proteinExistence type="predicted"/>
<evidence type="ECO:0000256" key="4">
    <source>
        <dbReference type="ARBA" id="ARBA00022741"/>
    </source>
</evidence>
<evidence type="ECO:0000256" key="9">
    <source>
        <dbReference type="PROSITE-ProRule" id="PRU10141"/>
    </source>
</evidence>
<dbReference type="Gene3D" id="3.30.200.20">
    <property type="entry name" value="Phosphorylase Kinase, domain 1"/>
    <property type="match status" value="1"/>
</dbReference>
<keyword evidence="5" id="KW-0418">Kinase</keyword>
<name>A0ABX8WY17_9CYAN</name>
<evidence type="ECO:0000256" key="3">
    <source>
        <dbReference type="ARBA" id="ARBA00022679"/>
    </source>
</evidence>
<dbReference type="CDD" id="cd16383">
    <property type="entry name" value="GUN4"/>
    <property type="match status" value="1"/>
</dbReference>
<evidence type="ECO:0000256" key="2">
    <source>
        <dbReference type="ARBA" id="ARBA00022527"/>
    </source>
</evidence>
<dbReference type="SUPFAM" id="SSF140869">
    <property type="entry name" value="GUN4-like"/>
    <property type="match status" value="1"/>
</dbReference>
<dbReference type="Proteomes" id="UP000826540">
    <property type="component" value="Chromosome"/>
</dbReference>
<dbReference type="InterPro" id="IPR011009">
    <property type="entry name" value="Kinase-like_dom_sf"/>
</dbReference>
<keyword evidence="12" id="KW-1185">Reference proteome</keyword>
<dbReference type="PROSITE" id="PS00108">
    <property type="entry name" value="PROTEIN_KINASE_ST"/>
    <property type="match status" value="1"/>
</dbReference>
<comment type="catalytic activity">
    <reaction evidence="7">
        <text>L-threonyl-[protein] + ATP = O-phospho-L-threonyl-[protein] + ADP + H(+)</text>
        <dbReference type="Rhea" id="RHEA:46608"/>
        <dbReference type="Rhea" id="RHEA-COMP:11060"/>
        <dbReference type="Rhea" id="RHEA-COMP:11605"/>
        <dbReference type="ChEBI" id="CHEBI:15378"/>
        <dbReference type="ChEBI" id="CHEBI:30013"/>
        <dbReference type="ChEBI" id="CHEBI:30616"/>
        <dbReference type="ChEBI" id="CHEBI:61977"/>
        <dbReference type="ChEBI" id="CHEBI:456216"/>
        <dbReference type="EC" id="2.7.11.1"/>
    </reaction>
</comment>
<reference evidence="11 12" key="1">
    <citation type="journal article" date="2022" name="J. Am. Chem. Soc.">
        <title>Biosynthesis of Guanitoxin Enables Global Environmental Detection in Freshwater Cyanobacteria.</title>
        <authorList>
            <person name="Lima S.T."/>
            <person name="Fallon T.R."/>
            <person name="Cordoza J.L."/>
            <person name="Chekan J.R."/>
            <person name="Delbaje E."/>
            <person name="Hopiavuori A.R."/>
            <person name="Alvarenga D.O."/>
            <person name="Wood S.M."/>
            <person name="Luhavaya H."/>
            <person name="Baumgartner J.T."/>
            <person name="Dorr F.A."/>
            <person name="Etchegaray A."/>
            <person name="Pinto E."/>
            <person name="McKinnie S.M.K."/>
            <person name="Fiore M.F."/>
            <person name="Moore B.S."/>
        </authorList>
    </citation>
    <scope>NUCLEOTIDE SEQUENCE [LARGE SCALE GENOMIC DNA]</scope>
    <source>
        <strain evidence="11 12">ITEP-024</strain>
    </source>
</reference>
<dbReference type="SMART" id="SM00220">
    <property type="entry name" value="S_TKc"/>
    <property type="match status" value="1"/>
</dbReference>
<gene>
    <name evidence="11" type="ORF">K2F26_21425</name>
</gene>
<organism evidence="11 12">
    <name type="scientific">Sphaerospermopsis torques-reginae ITEP-024</name>
    <dbReference type="NCBI Taxonomy" id="984208"/>
    <lineage>
        <taxon>Bacteria</taxon>
        <taxon>Bacillati</taxon>
        <taxon>Cyanobacteriota</taxon>
        <taxon>Cyanophyceae</taxon>
        <taxon>Nostocales</taxon>
        <taxon>Aphanizomenonaceae</taxon>
        <taxon>Sphaerospermopsis</taxon>
        <taxon>Sphaerospermopsis torques-reginae</taxon>
    </lineage>
</organism>
<evidence type="ECO:0000256" key="5">
    <source>
        <dbReference type="ARBA" id="ARBA00022777"/>
    </source>
</evidence>
<dbReference type="Gene3D" id="1.25.40.620">
    <property type="match status" value="1"/>
</dbReference>
<evidence type="ECO:0000256" key="7">
    <source>
        <dbReference type="ARBA" id="ARBA00047899"/>
    </source>
</evidence>
<dbReference type="InterPro" id="IPR008271">
    <property type="entry name" value="Ser/Thr_kinase_AS"/>
</dbReference>
<keyword evidence="4 9" id="KW-0547">Nucleotide-binding</keyword>
<evidence type="ECO:0000313" key="11">
    <source>
        <dbReference type="EMBL" id="QYX31344.1"/>
    </source>
</evidence>
<dbReference type="Gene3D" id="1.10.510.10">
    <property type="entry name" value="Transferase(Phosphotransferase) domain 1"/>
    <property type="match status" value="1"/>
</dbReference>
<evidence type="ECO:0000256" key="1">
    <source>
        <dbReference type="ARBA" id="ARBA00012513"/>
    </source>
</evidence>
<evidence type="ECO:0000256" key="6">
    <source>
        <dbReference type="ARBA" id="ARBA00022840"/>
    </source>
</evidence>
<accession>A0ABX8WY17</accession>
<comment type="catalytic activity">
    <reaction evidence="8">
        <text>L-seryl-[protein] + ATP = O-phospho-L-seryl-[protein] + ADP + H(+)</text>
        <dbReference type="Rhea" id="RHEA:17989"/>
        <dbReference type="Rhea" id="RHEA-COMP:9863"/>
        <dbReference type="Rhea" id="RHEA-COMP:11604"/>
        <dbReference type="ChEBI" id="CHEBI:15378"/>
        <dbReference type="ChEBI" id="CHEBI:29999"/>
        <dbReference type="ChEBI" id="CHEBI:30616"/>
        <dbReference type="ChEBI" id="CHEBI:83421"/>
        <dbReference type="ChEBI" id="CHEBI:456216"/>
        <dbReference type="EC" id="2.7.11.1"/>
    </reaction>
</comment>
<dbReference type="InterPro" id="IPR000719">
    <property type="entry name" value="Prot_kinase_dom"/>
</dbReference>
<dbReference type="Pfam" id="PF05419">
    <property type="entry name" value="GUN4"/>
    <property type="match status" value="1"/>
</dbReference>
<dbReference type="RefSeq" id="WP_220609401.1">
    <property type="nucleotide sequence ID" value="NZ_CP080598.1"/>
</dbReference>
<dbReference type="SUPFAM" id="SSF56112">
    <property type="entry name" value="Protein kinase-like (PK-like)"/>
    <property type="match status" value="1"/>
</dbReference>
<evidence type="ECO:0000313" key="12">
    <source>
        <dbReference type="Proteomes" id="UP000826540"/>
    </source>
</evidence>
<dbReference type="CDD" id="cd14014">
    <property type="entry name" value="STKc_PknB_like"/>
    <property type="match status" value="1"/>
</dbReference>
<feature type="binding site" evidence="9">
    <location>
        <position position="64"/>
    </location>
    <ligand>
        <name>ATP</name>
        <dbReference type="ChEBI" id="CHEBI:30616"/>
    </ligand>
</feature>
<dbReference type="EC" id="2.7.11.1" evidence="1"/>
<protein>
    <recommendedName>
        <fullName evidence="1">non-specific serine/threonine protein kinase</fullName>
        <ecNumber evidence="1">2.7.11.1</ecNumber>
    </recommendedName>
</protein>
<dbReference type="NCBIfam" id="NF045510">
    <property type="entry name" value="4Cys_prefix_kin"/>
    <property type="match status" value="1"/>
</dbReference>
<evidence type="ECO:0000259" key="10">
    <source>
        <dbReference type="PROSITE" id="PS50011"/>
    </source>
</evidence>
<dbReference type="PROSITE" id="PS50011">
    <property type="entry name" value="PROTEIN_KINASE_DOM"/>
    <property type="match status" value="1"/>
</dbReference>
<dbReference type="EMBL" id="CP080598">
    <property type="protein sequence ID" value="QYX31344.1"/>
    <property type="molecule type" value="Genomic_DNA"/>
</dbReference>
<dbReference type="PROSITE" id="PS00107">
    <property type="entry name" value="PROTEIN_KINASE_ATP"/>
    <property type="match status" value="1"/>
</dbReference>
<dbReference type="Pfam" id="PF00069">
    <property type="entry name" value="Pkinase"/>
    <property type="match status" value="1"/>
</dbReference>
<keyword evidence="2" id="KW-0723">Serine/threonine-protein kinase</keyword>
<sequence length="467" mass="53566">MRQCVNPDCLFLNPDSFQFCQKCGNKLLLRERYAPQSILGQGGFGRTFLAIDEDKPSKPYCVIKQFLPQAQGTDSIEKASQLFAQEAQRLEELGKHPQIPELMAYFTSDNRQYLVQEFVKGATLQTELDKNGVFSEQQIKKLLIEVLQILEFVHSQQVIHRDIKPENIILSSDNKLFLVDFGAAKIVKSQQRTATGTIIGTAEYCAPEQSMGKPLFISDLYSLGVTCFHLLTGVSPFDLYSPMEGEWVWRDFLNGNVVSDELGKILEKLASPIAKHRYQSVKEVIQDINPINQQNTSQIPINQTSVNISSPSVPSRYQKLEQLLADSRWKEADAETALVMLAVAQREKAGWLDIKSIDNFPGEDLQTIDQLWVKYSNGRFGFSVQKRIYQSLGGTREYNRRILEAFGDRVGWRKAGKWLYYSDVKFKLTAVPMHNLYERWWFIGMESGLLFWRVREQEWLCSLFSRV</sequence>
<keyword evidence="6 9" id="KW-0067">ATP-binding</keyword>
<dbReference type="Gene3D" id="1.10.10.1770">
    <property type="entry name" value="Gun4-like"/>
    <property type="match status" value="1"/>
</dbReference>
<dbReference type="InterPro" id="IPR017441">
    <property type="entry name" value="Protein_kinase_ATP_BS"/>
</dbReference>
<dbReference type="InterPro" id="IPR008629">
    <property type="entry name" value="GUN4-like"/>
</dbReference>
<dbReference type="PANTHER" id="PTHR24363">
    <property type="entry name" value="SERINE/THREONINE PROTEIN KINASE"/>
    <property type="match status" value="1"/>
</dbReference>
<dbReference type="PANTHER" id="PTHR24363:SF0">
    <property type="entry name" value="SERINE_THREONINE KINASE LIKE DOMAIN CONTAINING 1"/>
    <property type="match status" value="1"/>
</dbReference>
<dbReference type="InterPro" id="IPR037215">
    <property type="entry name" value="GUN4-like_sf"/>
</dbReference>
<keyword evidence="3" id="KW-0808">Transferase</keyword>
<evidence type="ECO:0000256" key="8">
    <source>
        <dbReference type="ARBA" id="ARBA00048679"/>
    </source>
</evidence>